<name>A0A1G1TKU0_9BACT</name>
<sequence length="181" mass="19885">MDSPLAPDLPLIPCAQASPAQLTQALLSARQVLRPYYPALTWPQWHQAFKHLQPLLQLDANQATATSEGLTDLARYFEDQHPFSAPLAPLPPASTAAPLGAAAVPLPPQAGQRREKKQTYTFCTDVLESLSRASFWRRESKSALVNRALTQLLERYPESCVPIPAQTSLDLLPLAKRPAVQ</sequence>
<accession>A0A1G1TKU0</accession>
<dbReference type="AlphaFoldDB" id="A0A1G1TKU0"/>
<comment type="caution">
    <text evidence="1">The sequence shown here is derived from an EMBL/GenBank/DDBJ whole genome shotgun (WGS) entry which is preliminary data.</text>
</comment>
<reference evidence="1 2" key="1">
    <citation type="submission" date="2016-08" db="EMBL/GenBank/DDBJ databases">
        <title>Hymenobacter coccineus sp. nov., Hymenobacter lapidarius sp. nov. and Hymenobacter glacialis sp. nov., isolated from Antarctic soil.</title>
        <authorList>
            <person name="Sedlacek I."/>
            <person name="Kralova S."/>
            <person name="Kyrova K."/>
            <person name="Maslanova I."/>
            <person name="Stankova E."/>
            <person name="Vrbovska V."/>
            <person name="Nemec M."/>
            <person name="Bartak M."/>
            <person name="Svec P."/>
            <person name="Busse H.-J."/>
            <person name="Pantucek R."/>
        </authorList>
    </citation>
    <scope>NUCLEOTIDE SEQUENCE [LARGE SCALE GENOMIC DNA]</scope>
    <source>
        <strain evidence="1 2">CCM 8649</strain>
    </source>
</reference>
<proteinExistence type="predicted"/>
<dbReference type="Proteomes" id="UP000177506">
    <property type="component" value="Unassembled WGS sequence"/>
</dbReference>
<dbReference type="EMBL" id="MDZA01000055">
    <property type="protein sequence ID" value="OGX91486.1"/>
    <property type="molecule type" value="Genomic_DNA"/>
</dbReference>
<protein>
    <submittedName>
        <fullName evidence="1">Uncharacterized protein</fullName>
    </submittedName>
</protein>
<keyword evidence="2" id="KW-1185">Reference proteome</keyword>
<evidence type="ECO:0000313" key="2">
    <source>
        <dbReference type="Proteomes" id="UP000177506"/>
    </source>
</evidence>
<organism evidence="1 2">
    <name type="scientific">Hymenobacter coccineus</name>
    <dbReference type="NCBI Taxonomy" id="1908235"/>
    <lineage>
        <taxon>Bacteria</taxon>
        <taxon>Pseudomonadati</taxon>
        <taxon>Bacteroidota</taxon>
        <taxon>Cytophagia</taxon>
        <taxon>Cytophagales</taxon>
        <taxon>Hymenobacteraceae</taxon>
        <taxon>Hymenobacter</taxon>
    </lineage>
</organism>
<evidence type="ECO:0000313" key="1">
    <source>
        <dbReference type="EMBL" id="OGX91486.1"/>
    </source>
</evidence>
<gene>
    <name evidence="1" type="ORF">BEN49_04755</name>
</gene>